<evidence type="ECO:0000256" key="5">
    <source>
        <dbReference type="ARBA" id="ARBA00022970"/>
    </source>
</evidence>
<feature type="transmembrane region" description="Helical" evidence="9">
    <location>
        <begin position="264"/>
        <end position="284"/>
    </location>
</feature>
<dbReference type="PATRIC" id="fig|34073.19.peg.5689"/>
<comment type="similarity">
    <text evidence="8">Belongs to the binding-protein-dependent transport system permease family. LivHM subfamily.</text>
</comment>
<evidence type="ECO:0000256" key="2">
    <source>
        <dbReference type="ARBA" id="ARBA00022448"/>
    </source>
</evidence>
<dbReference type="AlphaFoldDB" id="A0A0H2LY35"/>
<keyword evidence="11" id="KW-1185">Reference proteome</keyword>
<proteinExistence type="inferred from homology"/>
<keyword evidence="2" id="KW-0813">Transport</keyword>
<sequence length="297" mass="31372">MFQFLIDALLRTADLALVTLGLSMLYGLVKFPNIAHVQYAMFGAYASYALYAAGAPLVGALLIASVVTGVLALGLHLLIFRRLLRAGPSISMVGSLAVSMLAIALMQGLAGSFPRMFKLGHTAPLTIAGAHISYTQFYFVCTTVVLLVLVMLLLFYTRLGRAMRALTNNAALANASGLNAERITFLVSFASGMVASLGGSMLSLSTGAHINLGNDLLLPVFAAAILGGLGNPMGAIAGALLIAVTETAVTNLNFGFLFGVDMKFLPVTYINAASFLILLLALLFKPYGLFDREVRRV</sequence>
<gene>
    <name evidence="10" type="primary">livH29</name>
    <name evidence="10" type="ORF">VPARA_55580</name>
</gene>
<keyword evidence="6 9" id="KW-1133">Transmembrane helix</keyword>
<feature type="transmembrane region" description="Helical" evidence="9">
    <location>
        <begin position="183"/>
        <end position="204"/>
    </location>
</feature>
<evidence type="ECO:0000256" key="3">
    <source>
        <dbReference type="ARBA" id="ARBA00022475"/>
    </source>
</evidence>
<dbReference type="CDD" id="cd06582">
    <property type="entry name" value="TM_PBP1_LivH_like"/>
    <property type="match status" value="1"/>
</dbReference>
<protein>
    <submittedName>
        <fullName evidence="10">High-affinity branched-chain amino acid transport system permease protein LivH</fullName>
    </submittedName>
</protein>
<evidence type="ECO:0000313" key="10">
    <source>
        <dbReference type="EMBL" id="KLN53392.1"/>
    </source>
</evidence>
<organism evidence="10 11">
    <name type="scientific">Variovorax paradoxus</name>
    <dbReference type="NCBI Taxonomy" id="34073"/>
    <lineage>
        <taxon>Bacteria</taxon>
        <taxon>Pseudomonadati</taxon>
        <taxon>Pseudomonadota</taxon>
        <taxon>Betaproteobacteria</taxon>
        <taxon>Burkholderiales</taxon>
        <taxon>Comamonadaceae</taxon>
        <taxon>Variovorax</taxon>
    </lineage>
</organism>
<name>A0A0H2LY35_VARPD</name>
<dbReference type="GO" id="GO:0005886">
    <property type="term" value="C:plasma membrane"/>
    <property type="evidence" value="ECO:0007669"/>
    <property type="project" value="UniProtKB-SubCell"/>
</dbReference>
<feature type="transmembrane region" description="Helical" evidence="9">
    <location>
        <begin position="92"/>
        <end position="117"/>
    </location>
</feature>
<evidence type="ECO:0000256" key="4">
    <source>
        <dbReference type="ARBA" id="ARBA00022692"/>
    </source>
</evidence>
<dbReference type="EMBL" id="JZWI01000035">
    <property type="protein sequence ID" value="KLN53392.1"/>
    <property type="molecule type" value="Genomic_DNA"/>
</dbReference>
<feature type="transmembrane region" description="Helical" evidence="9">
    <location>
        <begin position="49"/>
        <end position="80"/>
    </location>
</feature>
<evidence type="ECO:0000313" key="11">
    <source>
        <dbReference type="Proteomes" id="UP000035170"/>
    </source>
</evidence>
<evidence type="ECO:0000256" key="7">
    <source>
        <dbReference type="ARBA" id="ARBA00023136"/>
    </source>
</evidence>
<comment type="caution">
    <text evidence="10">The sequence shown here is derived from an EMBL/GenBank/DDBJ whole genome shotgun (WGS) entry which is preliminary data.</text>
</comment>
<accession>A0A0H2LY35</accession>
<dbReference type="Proteomes" id="UP000035170">
    <property type="component" value="Unassembled WGS sequence"/>
</dbReference>
<keyword evidence="7 9" id="KW-0472">Membrane</keyword>
<evidence type="ECO:0000256" key="6">
    <source>
        <dbReference type="ARBA" id="ARBA00022989"/>
    </source>
</evidence>
<keyword evidence="4 9" id="KW-0812">Transmembrane</keyword>
<dbReference type="InterPro" id="IPR001851">
    <property type="entry name" value="ABC_transp_permease"/>
</dbReference>
<feature type="transmembrane region" description="Helical" evidence="9">
    <location>
        <begin position="137"/>
        <end position="156"/>
    </location>
</feature>
<comment type="subcellular location">
    <subcellularLocation>
        <location evidence="1">Cell membrane</location>
        <topology evidence="1">Multi-pass membrane protein</topology>
    </subcellularLocation>
</comment>
<dbReference type="PANTHER" id="PTHR11795">
    <property type="entry name" value="BRANCHED-CHAIN AMINO ACID TRANSPORT SYSTEM PERMEASE PROTEIN LIVH"/>
    <property type="match status" value="1"/>
</dbReference>
<keyword evidence="3" id="KW-1003">Cell membrane</keyword>
<dbReference type="GO" id="GO:0022857">
    <property type="term" value="F:transmembrane transporter activity"/>
    <property type="evidence" value="ECO:0007669"/>
    <property type="project" value="InterPro"/>
</dbReference>
<keyword evidence="5" id="KW-0029">Amino-acid transport</keyword>
<dbReference type="RefSeq" id="WP_047786824.1">
    <property type="nucleotide sequence ID" value="NZ_JZWI01000035.1"/>
</dbReference>
<evidence type="ECO:0000256" key="8">
    <source>
        <dbReference type="ARBA" id="ARBA00037998"/>
    </source>
</evidence>
<reference evidence="10 11" key="1">
    <citation type="submission" date="2015-03" db="EMBL/GenBank/DDBJ databases">
        <title>Genome sequence of Variovorax paradoxus TBEA6.</title>
        <authorList>
            <person name="Poehlein A."/>
            <person name="Schuldes J."/>
            <person name="Wuebbeler J.H."/>
            <person name="Hiessl S."/>
            <person name="Steinbuechel A."/>
            <person name="Daniel R."/>
        </authorList>
    </citation>
    <scope>NUCLEOTIDE SEQUENCE [LARGE SCALE GENOMIC DNA]</scope>
    <source>
        <strain evidence="10 11">TBEA6</strain>
    </source>
</reference>
<dbReference type="InterPro" id="IPR052157">
    <property type="entry name" value="BCAA_transport_permease"/>
</dbReference>
<dbReference type="GO" id="GO:0006865">
    <property type="term" value="P:amino acid transport"/>
    <property type="evidence" value="ECO:0007669"/>
    <property type="project" value="UniProtKB-KW"/>
</dbReference>
<dbReference type="PANTHER" id="PTHR11795:SF449">
    <property type="entry name" value="BRANCHED-CHAIN AMINO ACID TRANSPORT PERMEASE PROTEIN LIVH-RELATED"/>
    <property type="match status" value="1"/>
</dbReference>
<evidence type="ECO:0000256" key="1">
    <source>
        <dbReference type="ARBA" id="ARBA00004651"/>
    </source>
</evidence>
<evidence type="ECO:0000256" key="9">
    <source>
        <dbReference type="SAM" id="Phobius"/>
    </source>
</evidence>
<feature type="transmembrane region" description="Helical" evidence="9">
    <location>
        <begin position="216"/>
        <end position="243"/>
    </location>
</feature>
<dbReference type="Pfam" id="PF02653">
    <property type="entry name" value="BPD_transp_2"/>
    <property type="match status" value="1"/>
</dbReference>